<dbReference type="RefSeq" id="XP_013275992.1">
    <property type="nucleotide sequence ID" value="XM_013420538.1"/>
</dbReference>
<dbReference type="HOGENOM" id="CLU_046006_7_0_1"/>
<dbReference type="GO" id="GO:0046491">
    <property type="term" value="P:L-methylmalonyl-CoA metabolic process"/>
    <property type="evidence" value="ECO:0007669"/>
    <property type="project" value="TreeGrafter"/>
</dbReference>
<dbReference type="Proteomes" id="UP000053617">
    <property type="component" value="Unassembled WGS sequence"/>
</dbReference>
<evidence type="ECO:0000256" key="1">
    <source>
        <dbReference type="ARBA" id="ARBA00022723"/>
    </source>
</evidence>
<evidence type="ECO:0000313" key="4">
    <source>
        <dbReference type="Proteomes" id="UP000053617"/>
    </source>
</evidence>
<evidence type="ECO:0000259" key="2">
    <source>
        <dbReference type="PROSITE" id="PS51819"/>
    </source>
</evidence>
<dbReference type="VEuPathDB" id="FungiDB:Z518_03513"/>
<dbReference type="STRING" id="1442369.A0A0D2IZL4"/>
<keyword evidence="4" id="KW-1185">Reference proteome</keyword>
<dbReference type="PROSITE" id="PS51819">
    <property type="entry name" value="VOC"/>
    <property type="match status" value="1"/>
</dbReference>
<accession>A0A0D2IZL4</accession>
<dbReference type="InterPro" id="IPR029068">
    <property type="entry name" value="Glyas_Bleomycin-R_OHBP_Dase"/>
</dbReference>
<dbReference type="GeneID" id="25291584"/>
<dbReference type="InterPro" id="IPR004360">
    <property type="entry name" value="Glyas_Fos-R_dOase_dom"/>
</dbReference>
<keyword evidence="1" id="KW-0479">Metal-binding</keyword>
<evidence type="ECO:0000313" key="3">
    <source>
        <dbReference type="EMBL" id="KIX08856.1"/>
    </source>
</evidence>
<dbReference type="InterPro" id="IPR037523">
    <property type="entry name" value="VOC_core"/>
</dbReference>
<dbReference type="GO" id="GO:0004493">
    <property type="term" value="F:methylmalonyl-CoA epimerase activity"/>
    <property type="evidence" value="ECO:0007669"/>
    <property type="project" value="TreeGrafter"/>
</dbReference>
<dbReference type="PANTHER" id="PTHR43048:SF6">
    <property type="entry name" value="BLR8189 PROTEIN"/>
    <property type="match status" value="1"/>
</dbReference>
<dbReference type="Pfam" id="PF00903">
    <property type="entry name" value="Glyoxalase"/>
    <property type="match status" value="1"/>
</dbReference>
<sequence>MPPILNANFNHVAVSVPDADAAVAWYTELFGFRVISPVYGPEFKAMKIALLSCGNGVGFEIFEFPEPKYSGPHKRIDWGPETYTKGGYFHLCLTVPNVEEKVKEAVKKGASVVGEMDLAGGERTAYLQDPWGNVVELLSLTFDQLFLKFKDERIKGTLVVIGTLYGVIMPLLKMF</sequence>
<dbReference type="SUPFAM" id="SSF54593">
    <property type="entry name" value="Glyoxalase/Bleomycin resistance protein/Dihydroxybiphenyl dioxygenase"/>
    <property type="match status" value="1"/>
</dbReference>
<dbReference type="OrthoDB" id="16820at2759"/>
<dbReference type="InterPro" id="IPR051785">
    <property type="entry name" value="MMCE/EMCE_epimerase"/>
</dbReference>
<organism evidence="3 4">
    <name type="scientific">Rhinocladiella mackenziei CBS 650.93</name>
    <dbReference type="NCBI Taxonomy" id="1442369"/>
    <lineage>
        <taxon>Eukaryota</taxon>
        <taxon>Fungi</taxon>
        <taxon>Dikarya</taxon>
        <taxon>Ascomycota</taxon>
        <taxon>Pezizomycotina</taxon>
        <taxon>Eurotiomycetes</taxon>
        <taxon>Chaetothyriomycetidae</taxon>
        <taxon>Chaetothyriales</taxon>
        <taxon>Herpotrichiellaceae</taxon>
        <taxon>Rhinocladiella</taxon>
    </lineage>
</organism>
<gene>
    <name evidence="3" type="ORF">Z518_03513</name>
</gene>
<dbReference type="Gene3D" id="3.10.180.10">
    <property type="entry name" value="2,3-Dihydroxybiphenyl 1,2-Dioxygenase, domain 1"/>
    <property type="match status" value="1"/>
</dbReference>
<name>A0A0D2IZL4_9EURO</name>
<feature type="domain" description="VOC" evidence="2">
    <location>
        <begin position="8"/>
        <end position="140"/>
    </location>
</feature>
<reference evidence="3 4" key="1">
    <citation type="submission" date="2015-01" db="EMBL/GenBank/DDBJ databases">
        <title>The Genome Sequence of Rhinocladiella mackenzie CBS 650.93.</title>
        <authorList>
            <consortium name="The Broad Institute Genomics Platform"/>
            <person name="Cuomo C."/>
            <person name="de Hoog S."/>
            <person name="Gorbushina A."/>
            <person name="Stielow B."/>
            <person name="Teixiera M."/>
            <person name="Abouelleil A."/>
            <person name="Chapman S.B."/>
            <person name="Priest M."/>
            <person name="Young S.K."/>
            <person name="Wortman J."/>
            <person name="Nusbaum C."/>
            <person name="Birren B."/>
        </authorList>
    </citation>
    <scope>NUCLEOTIDE SEQUENCE [LARGE SCALE GENOMIC DNA]</scope>
    <source>
        <strain evidence="3 4">CBS 650.93</strain>
    </source>
</reference>
<proteinExistence type="predicted"/>
<dbReference type="EMBL" id="KN847476">
    <property type="protein sequence ID" value="KIX08856.1"/>
    <property type="molecule type" value="Genomic_DNA"/>
</dbReference>
<dbReference type="AlphaFoldDB" id="A0A0D2IZL4"/>
<protein>
    <recommendedName>
        <fullName evidence="2">VOC domain-containing protein</fullName>
    </recommendedName>
</protein>
<dbReference type="PANTHER" id="PTHR43048">
    <property type="entry name" value="METHYLMALONYL-COA EPIMERASE"/>
    <property type="match status" value="1"/>
</dbReference>
<dbReference type="GO" id="GO:0046872">
    <property type="term" value="F:metal ion binding"/>
    <property type="evidence" value="ECO:0007669"/>
    <property type="project" value="UniProtKB-KW"/>
</dbReference>